<dbReference type="PANTHER" id="PTHR47786">
    <property type="entry name" value="ALPHA-1,4-GLUCAN:MALTOSE-1-PHOSPHATE MALTOSYLTRANSFERASE"/>
    <property type="match status" value="1"/>
</dbReference>
<dbReference type="InterPro" id="IPR017853">
    <property type="entry name" value="GH"/>
</dbReference>
<evidence type="ECO:0000259" key="2">
    <source>
        <dbReference type="SMART" id="SM00642"/>
    </source>
</evidence>
<dbReference type="InterPro" id="IPR006047">
    <property type="entry name" value="GH13_cat_dom"/>
</dbReference>
<accession>A0A2S4NAE4</accession>
<feature type="chain" id="PRO_5015471757" evidence="1">
    <location>
        <begin position="21"/>
        <end position="447"/>
    </location>
</feature>
<keyword evidence="1" id="KW-0732">Signal</keyword>
<name>A0A2S4NAE4_9FLAO</name>
<dbReference type="CDD" id="cd11313">
    <property type="entry name" value="AmyAc_arch_bac_AmyA"/>
    <property type="match status" value="1"/>
</dbReference>
<dbReference type="GO" id="GO:0005975">
    <property type="term" value="P:carbohydrate metabolic process"/>
    <property type="evidence" value="ECO:0007669"/>
    <property type="project" value="InterPro"/>
</dbReference>
<dbReference type="SMART" id="SM00642">
    <property type="entry name" value="Aamy"/>
    <property type="match status" value="1"/>
</dbReference>
<dbReference type="EMBL" id="PQNY01000003">
    <property type="protein sequence ID" value="POS02666.1"/>
    <property type="molecule type" value="Genomic_DNA"/>
</dbReference>
<dbReference type="Pfam" id="PF00128">
    <property type="entry name" value="Alpha-amylase"/>
    <property type="match status" value="1"/>
</dbReference>
<evidence type="ECO:0000256" key="1">
    <source>
        <dbReference type="SAM" id="SignalP"/>
    </source>
</evidence>
<dbReference type="Proteomes" id="UP000237056">
    <property type="component" value="Unassembled WGS sequence"/>
</dbReference>
<gene>
    <name evidence="3" type="ORF">Q361_103184</name>
</gene>
<dbReference type="AlphaFoldDB" id="A0A2S4NAE4"/>
<organism evidence="3 4">
    <name type="scientific">Flavobacterium croceum DSM 17960</name>
    <dbReference type="NCBI Taxonomy" id="1121886"/>
    <lineage>
        <taxon>Bacteria</taxon>
        <taxon>Pseudomonadati</taxon>
        <taxon>Bacteroidota</taxon>
        <taxon>Flavobacteriia</taxon>
        <taxon>Flavobacteriales</taxon>
        <taxon>Flavobacteriaceae</taxon>
        <taxon>Flavobacterium</taxon>
    </lineage>
</organism>
<proteinExistence type="predicted"/>
<dbReference type="SUPFAM" id="SSF51011">
    <property type="entry name" value="Glycosyl hydrolase domain"/>
    <property type="match status" value="1"/>
</dbReference>
<dbReference type="InterPro" id="IPR013780">
    <property type="entry name" value="Glyco_hydro_b"/>
</dbReference>
<protein>
    <submittedName>
        <fullName evidence="3">Alpha amylase catalytic subunit</fullName>
    </submittedName>
</protein>
<feature type="domain" description="Glycosyl hydrolase family 13 catalytic" evidence="2">
    <location>
        <begin position="51"/>
        <end position="358"/>
    </location>
</feature>
<evidence type="ECO:0000313" key="3">
    <source>
        <dbReference type="EMBL" id="POS02666.1"/>
    </source>
</evidence>
<evidence type="ECO:0000313" key="4">
    <source>
        <dbReference type="Proteomes" id="UP000237056"/>
    </source>
</evidence>
<dbReference type="PANTHER" id="PTHR47786:SF2">
    <property type="entry name" value="GLYCOSYL HYDROLASE FAMILY 13 CATALYTIC DOMAIN-CONTAINING PROTEIN"/>
    <property type="match status" value="1"/>
</dbReference>
<keyword evidence="4" id="KW-1185">Reference proteome</keyword>
<dbReference type="OrthoDB" id="9805159at2"/>
<dbReference type="RefSeq" id="WP_103725322.1">
    <property type="nucleotide sequence ID" value="NZ_PQNY01000003.1"/>
</dbReference>
<sequence>MKKIAILVMATVVLSMQAQKKAVAKNLAPVSDKIMENAVIYEANIRQYSKEGTFNAFAKDIPQLKKLGVKILWIMPIHPIGVEKRKEGLGSYYSVQNYTGVNPEFGTLQDFKNLVKKAHDNGMYVILDWVANHTAWDHAWVKNHPDYYVKDKDGAMVSPFDWTDVVKLDYSNANLRKAMISDMNYWLKNANIDGFRCDVAMEVPVDFWEQARPELEKTKPIFMLMEAEQPNLMKKAFDMQYGWEFHHLMNAIAKGEKSGKEIDEYLAKHAEKYEPNDISMMFTSNHDENSWNGTEYERMGNAVETMAALTYVMPGMPLIYNGQEYDFNRRLKFFVKDEITPKNFGKMFPVYEKLGKLKNNNAALHGGKNPASFKKIETGNENFYAFEREKNGKKVVFIANLSNKTIESTVHLKGEFKDYMSGYKIQFSTDAPLGLKAWQYLILEPTK</sequence>
<feature type="signal peptide" evidence="1">
    <location>
        <begin position="1"/>
        <end position="20"/>
    </location>
</feature>
<reference evidence="3 4" key="1">
    <citation type="submission" date="2018-01" db="EMBL/GenBank/DDBJ databases">
        <title>Genomic Encyclopedia of Type Strains, Phase I: the one thousand microbial genomes (KMG-I) project.</title>
        <authorList>
            <person name="Goeker M."/>
        </authorList>
    </citation>
    <scope>NUCLEOTIDE SEQUENCE [LARGE SCALE GENOMIC DNA]</scope>
    <source>
        <strain evidence="3 4">DSM 17960</strain>
    </source>
</reference>
<dbReference type="SUPFAM" id="SSF51445">
    <property type="entry name" value="(Trans)glycosidases"/>
    <property type="match status" value="1"/>
</dbReference>
<comment type="caution">
    <text evidence="3">The sequence shown here is derived from an EMBL/GenBank/DDBJ whole genome shotgun (WGS) entry which is preliminary data.</text>
</comment>
<dbReference type="Gene3D" id="3.20.20.80">
    <property type="entry name" value="Glycosidases"/>
    <property type="match status" value="1"/>
</dbReference>
<dbReference type="Gene3D" id="2.60.40.1180">
    <property type="entry name" value="Golgi alpha-mannosidase II"/>
    <property type="match status" value="1"/>
</dbReference>